<name>A0A6G4U7V9_9ACTN</name>
<protein>
    <submittedName>
        <fullName evidence="3">TerD family protein</fullName>
    </submittedName>
</protein>
<organism evidence="3 4">
    <name type="scientific">Streptomyces coryli</name>
    <dbReference type="NCBI Taxonomy" id="1128680"/>
    <lineage>
        <taxon>Bacteria</taxon>
        <taxon>Bacillati</taxon>
        <taxon>Actinomycetota</taxon>
        <taxon>Actinomycetes</taxon>
        <taxon>Kitasatosporales</taxon>
        <taxon>Streptomycetaceae</taxon>
        <taxon>Streptomyces</taxon>
    </lineage>
</organism>
<proteinExistence type="inferred from homology"/>
<dbReference type="InterPro" id="IPR051324">
    <property type="entry name" value="Stress/Tellurium_Resist"/>
</dbReference>
<dbReference type="EMBL" id="JAAKZV010000197">
    <property type="protein sequence ID" value="NGN68325.1"/>
    <property type="molecule type" value="Genomic_DNA"/>
</dbReference>
<evidence type="ECO:0000313" key="3">
    <source>
        <dbReference type="EMBL" id="NGN68325.1"/>
    </source>
</evidence>
<gene>
    <name evidence="3" type="ORF">G5C51_31055</name>
</gene>
<dbReference type="Proteomes" id="UP000481583">
    <property type="component" value="Unassembled WGS sequence"/>
</dbReference>
<dbReference type="RefSeq" id="WP_165242168.1">
    <property type="nucleotide sequence ID" value="NZ_JAAKZV010000197.1"/>
</dbReference>
<sequence>MSGFSKGLQKVQVALKWDPAPRGAPPHDLDLIAAAYTADAPHGPPDYLVHFDRRSPDGTISLHRESRTGLGFGIDEALTLELDRLAPRYVRVVVGVAIQQSAADDRLGFARIANASVQVVSADTAVRISTGDAELAMHDLTTLGEATAATLAEFTRGEDGTWAYAALLRGYDADPADFTGFLGAA</sequence>
<comment type="caution">
    <text evidence="3">The sequence shown here is derived from an EMBL/GenBank/DDBJ whole genome shotgun (WGS) entry which is preliminary data.</text>
</comment>
<dbReference type="PANTHER" id="PTHR32097">
    <property type="entry name" value="CAMP-BINDING PROTEIN 1-RELATED"/>
    <property type="match status" value="1"/>
</dbReference>
<dbReference type="CDD" id="cd06974">
    <property type="entry name" value="TerD_like"/>
    <property type="match status" value="1"/>
</dbReference>
<reference evidence="3 4" key="1">
    <citation type="submission" date="2020-02" db="EMBL/GenBank/DDBJ databases">
        <title>Whole-genome analyses of novel actinobacteria.</title>
        <authorList>
            <person name="Sahin N."/>
        </authorList>
    </citation>
    <scope>NUCLEOTIDE SEQUENCE [LARGE SCALE GENOMIC DNA]</scope>
    <source>
        <strain evidence="3 4">A7024</strain>
    </source>
</reference>
<dbReference type="Pfam" id="PF02342">
    <property type="entry name" value="TerD"/>
    <property type="match status" value="1"/>
</dbReference>
<evidence type="ECO:0000259" key="2">
    <source>
        <dbReference type="Pfam" id="PF02342"/>
    </source>
</evidence>
<comment type="similarity">
    <text evidence="1">Belongs to the CAPAB/TerDEXZ family.</text>
</comment>
<accession>A0A6G4U7V9</accession>
<dbReference type="Gene3D" id="2.60.60.30">
    <property type="entry name" value="sav2460 like domains"/>
    <property type="match status" value="1"/>
</dbReference>
<dbReference type="AlphaFoldDB" id="A0A6G4U7V9"/>
<evidence type="ECO:0000256" key="1">
    <source>
        <dbReference type="ARBA" id="ARBA00008775"/>
    </source>
</evidence>
<dbReference type="PANTHER" id="PTHR32097:SF4">
    <property type="entry name" value="GENERAL STRESS PROTEIN 16U"/>
    <property type="match status" value="1"/>
</dbReference>
<feature type="domain" description="TerD" evidence="2">
    <location>
        <begin position="5"/>
        <end position="173"/>
    </location>
</feature>
<keyword evidence="4" id="KW-1185">Reference proteome</keyword>
<dbReference type="InterPro" id="IPR003325">
    <property type="entry name" value="TerD"/>
</dbReference>
<evidence type="ECO:0000313" key="4">
    <source>
        <dbReference type="Proteomes" id="UP000481583"/>
    </source>
</evidence>